<evidence type="ECO:0000313" key="2">
    <source>
        <dbReference type="Proteomes" id="UP000319671"/>
    </source>
</evidence>
<accession>A0A561CTI1</accession>
<protein>
    <submittedName>
        <fullName evidence="1">Uncharacterized protein</fullName>
    </submittedName>
</protein>
<dbReference type="EMBL" id="VIVN01000013">
    <property type="protein sequence ID" value="TWD94531.1"/>
    <property type="molecule type" value="Genomic_DNA"/>
</dbReference>
<organism evidence="1 2">
    <name type="scientific">Neobacillus bataviensis</name>
    <dbReference type="NCBI Taxonomy" id="220685"/>
    <lineage>
        <taxon>Bacteria</taxon>
        <taxon>Bacillati</taxon>
        <taxon>Bacillota</taxon>
        <taxon>Bacilli</taxon>
        <taxon>Bacillales</taxon>
        <taxon>Bacillaceae</taxon>
        <taxon>Neobacillus</taxon>
    </lineage>
</organism>
<dbReference type="Proteomes" id="UP000319671">
    <property type="component" value="Unassembled WGS sequence"/>
</dbReference>
<gene>
    <name evidence="1" type="ORF">FB550_11364</name>
</gene>
<sequence>MTKIKCIFVGAVIVLLVAGGWFGYLKMNDDTYKGMSIIPEQHDDIPLFKGLEPTDSHYVIDGDHWKEIYDFYFKKLPKLGWENQYVQSALDDNDPENDWGGFDSRWTKKGFEGELSIYASYDKSDQQTKVIFDQNPIYHSSIWIDKVPESICIYKNSTDPDCTVLKDKSKIQKIVGIINNAIDWNEKALPLEKESTIDFGEINIKVIYEKEKEIYFKSEKGVKYLKPEPEFFKLTNLSQ</sequence>
<keyword evidence="2" id="KW-1185">Reference proteome</keyword>
<evidence type="ECO:0000313" key="1">
    <source>
        <dbReference type="EMBL" id="TWD94531.1"/>
    </source>
</evidence>
<proteinExistence type="predicted"/>
<name>A0A561CTI1_9BACI</name>
<dbReference type="RefSeq" id="WP_144567278.1">
    <property type="nucleotide sequence ID" value="NZ_VIVN01000013.1"/>
</dbReference>
<dbReference type="AlphaFoldDB" id="A0A561CTI1"/>
<reference evidence="1 2" key="1">
    <citation type="submission" date="2019-06" db="EMBL/GenBank/DDBJ databases">
        <title>Sorghum-associated microbial communities from plants grown in Nebraska, USA.</title>
        <authorList>
            <person name="Schachtman D."/>
        </authorList>
    </citation>
    <scope>NUCLEOTIDE SEQUENCE [LARGE SCALE GENOMIC DNA]</scope>
    <source>
        <strain evidence="1 2">2482</strain>
    </source>
</reference>
<comment type="caution">
    <text evidence="1">The sequence shown here is derived from an EMBL/GenBank/DDBJ whole genome shotgun (WGS) entry which is preliminary data.</text>
</comment>